<reference evidence="1" key="1">
    <citation type="journal article" date="2015" name="Front. Microbiol.">
        <title>Combining genomic sequencing methods to explore viral diversity and reveal potential virus-host interactions.</title>
        <authorList>
            <person name="Chow C.E."/>
            <person name="Winget D.M."/>
            <person name="White R.A.III."/>
            <person name="Hallam S.J."/>
            <person name="Suttle C.A."/>
        </authorList>
    </citation>
    <scope>NUCLEOTIDE SEQUENCE</scope>
    <source>
        <strain evidence="1">Oxic3_2</strain>
    </source>
</reference>
<accession>A0A0F7LC16</accession>
<proteinExistence type="predicted"/>
<reference evidence="1" key="2">
    <citation type="submission" date="2015-03" db="EMBL/GenBank/DDBJ databases">
        <authorList>
            <person name="Chow C.-E.T."/>
            <person name="Winget D.M."/>
            <person name="White R.A.III."/>
            <person name="Hallam S.J."/>
            <person name="Suttle C.A."/>
        </authorList>
    </citation>
    <scope>NUCLEOTIDE SEQUENCE</scope>
    <source>
        <strain evidence="1">Oxic3_2</strain>
    </source>
</reference>
<evidence type="ECO:0000313" key="1">
    <source>
        <dbReference type="EMBL" id="AKH48741.1"/>
    </source>
</evidence>
<dbReference type="EMBL" id="KR029608">
    <property type="protein sequence ID" value="AKH48741.1"/>
    <property type="molecule type" value="Genomic_DNA"/>
</dbReference>
<name>A0A0F7LC16_9VIRU</name>
<protein>
    <submittedName>
        <fullName evidence="1">Uncharacterized protein</fullName>
    </submittedName>
</protein>
<organism evidence="1">
    <name type="scientific">uncultured marine virus</name>
    <dbReference type="NCBI Taxonomy" id="186617"/>
    <lineage>
        <taxon>Viruses</taxon>
        <taxon>environmental samples</taxon>
    </lineage>
</organism>
<sequence>MAERSHMYIQHSRETTTSNKLAELYKYTQCSKGRNKWSCHPQRCCKDSVVS</sequence>